<dbReference type="AlphaFoldDB" id="A0AAE2D8V8"/>
<reference evidence="2" key="1">
    <citation type="submission" date="2022-04" db="EMBL/GenBank/DDBJ databases">
        <authorList>
            <person name="Xu L."/>
            <person name="Lv Z."/>
        </authorList>
    </citation>
    <scope>NUCLEOTIDE SEQUENCE</scope>
    <source>
        <strain evidence="2">LV_2022a</strain>
    </source>
</reference>
<comment type="caution">
    <text evidence="2">The sequence shown here is derived from an EMBL/GenBank/DDBJ whole genome shotgun (WGS) entry which is preliminary data.</text>
</comment>
<keyword evidence="1" id="KW-1133">Transmembrane helix</keyword>
<keyword evidence="1" id="KW-0812">Transmembrane</keyword>
<sequence length="145" mass="16512">MQYTSPIKIVLIYLFFLNITLCIISLAKNNRITAEEKSVSEKIYISCSLLGLLLLLAAFILFISSFFTPYKKSSILLVTVIICTVLSVVCFLMSFVIHYSQWNDDFYKYSINAMNPSAWNFTLFWLCMVALALSVIITCEEQLSG</sequence>
<protein>
    <submittedName>
        <fullName evidence="2">Uncharacterized protein</fullName>
    </submittedName>
</protein>
<dbReference type="EMBL" id="JALJAT010000001">
    <property type="protein sequence ID" value="KAK4475554.1"/>
    <property type="molecule type" value="Genomic_DNA"/>
</dbReference>
<feature type="transmembrane region" description="Helical" evidence="1">
    <location>
        <begin position="43"/>
        <end position="63"/>
    </location>
</feature>
<evidence type="ECO:0000313" key="2">
    <source>
        <dbReference type="EMBL" id="KAK4475554.1"/>
    </source>
</evidence>
<keyword evidence="1" id="KW-0472">Membrane</keyword>
<feature type="transmembrane region" description="Helical" evidence="1">
    <location>
        <begin position="117"/>
        <end position="139"/>
    </location>
</feature>
<feature type="transmembrane region" description="Helical" evidence="1">
    <location>
        <begin position="7"/>
        <end position="27"/>
    </location>
</feature>
<evidence type="ECO:0000256" key="1">
    <source>
        <dbReference type="SAM" id="Phobius"/>
    </source>
</evidence>
<keyword evidence="3" id="KW-1185">Reference proteome</keyword>
<organism evidence="2 3">
    <name type="scientific">Schistosoma mekongi</name>
    <name type="common">Parasitic worm</name>
    <dbReference type="NCBI Taxonomy" id="38744"/>
    <lineage>
        <taxon>Eukaryota</taxon>
        <taxon>Metazoa</taxon>
        <taxon>Spiralia</taxon>
        <taxon>Lophotrochozoa</taxon>
        <taxon>Platyhelminthes</taxon>
        <taxon>Trematoda</taxon>
        <taxon>Digenea</taxon>
        <taxon>Strigeidida</taxon>
        <taxon>Schistosomatoidea</taxon>
        <taxon>Schistosomatidae</taxon>
        <taxon>Schistosoma</taxon>
    </lineage>
</organism>
<name>A0AAE2D8V8_SCHME</name>
<reference evidence="2" key="2">
    <citation type="journal article" date="2023" name="Infect Dis Poverty">
        <title>Chromosome-scale genome of the human blood fluke Schistosoma mekongi and its implications for public health.</title>
        <authorList>
            <person name="Zhou M."/>
            <person name="Xu L."/>
            <person name="Xu D."/>
            <person name="Chen W."/>
            <person name="Khan J."/>
            <person name="Hu Y."/>
            <person name="Huang H."/>
            <person name="Wei H."/>
            <person name="Zhang Y."/>
            <person name="Chusongsang P."/>
            <person name="Tanasarnprasert K."/>
            <person name="Hu X."/>
            <person name="Limpanont Y."/>
            <person name="Lv Z."/>
        </authorList>
    </citation>
    <scope>NUCLEOTIDE SEQUENCE</scope>
    <source>
        <strain evidence="2">LV_2022a</strain>
    </source>
</reference>
<dbReference type="Proteomes" id="UP001292079">
    <property type="component" value="Unassembled WGS sequence"/>
</dbReference>
<feature type="transmembrane region" description="Helical" evidence="1">
    <location>
        <begin position="75"/>
        <end position="97"/>
    </location>
</feature>
<evidence type="ECO:0000313" key="3">
    <source>
        <dbReference type="Proteomes" id="UP001292079"/>
    </source>
</evidence>
<gene>
    <name evidence="2" type="ORF">MN116_000833</name>
</gene>
<accession>A0AAE2D8V8</accession>
<proteinExistence type="predicted"/>